<reference evidence="1" key="1">
    <citation type="submission" date="2021-01" db="EMBL/GenBank/DDBJ databases">
        <title>Whole genome shotgun sequence of Planobispora takensis NBRC 109077.</title>
        <authorList>
            <person name="Komaki H."/>
            <person name="Tamura T."/>
        </authorList>
    </citation>
    <scope>NUCLEOTIDE SEQUENCE</scope>
    <source>
        <strain evidence="1">NBRC 109077</strain>
    </source>
</reference>
<evidence type="ECO:0000313" key="2">
    <source>
        <dbReference type="Proteomes" id="UP000634476"/>
    </source>
</evidence>
<protein>
    <submittedName>
        <fullName evidence="1">Uncharacterized protein</fullName>
    </submittedName>
</protein>
<evidence type="ECO:0000313" key="1">
    <source>
        <dbReference type="EMBL" id="GII03096.1"/>
    </source>
</evidence>
<dbReference type="Proteomes" id="UP000634476">
    <property type="component" value="Unassembled WGS sequence"/>
</dbReference>
<proteinExistence type="predicted"/>
<dbReference type="AlphaFoldDB" id="A0A8J3T0G8"/>
<organism evidence="1 2">
    <name type="scientific">Planobispora takensis</name>
    <dbReference type="NCBI Taxonomy" id="1367882"/>
    <lineage>
        <taxon>Bacteria</taxon>
        <taxon>Bacillati</taxon>
        <taxon>Actinomycetota</taxon>
        <taxon>Actinomycetes</taxon>
        <taxon>Streptosporangiales</taxon>
        <taxon>Streptosporangiaceae</taxon>
        <taxon>Planobispora</taxon>
    </lineage>
</organism>
<name>A0A8J3T0G8_9ACTN</name>
<gene>
    <name evidence="1" type="ORF">Pta02_51040</name>
</gene>
<sequence>MTSLSLAVRVHLADALVWAHARHLIAAAAVAGHRLNAVTARWAQSPANRCIRPGCPRCRRAP</sequence>
<dbReference type="EMBL" id="BOOK01000036">
    <property type="protein sequence ID" value="GII03096.1"/>
    <property type="molecule type" value="Genomic_DNA"/>
</dbReference>
<comment type="caution">
    <text evidence="1">The sequence shown here is derived from an EMBL/GenBank/DDBJ whole genome shotgun (WGS) entry which is preliminary data.</text>
</comment>
<keyword evidence="2" id="KW-1185">Reference proteome</keyword>
<accession>A0A8J3T0G8</accession>